<evidence type="ECO:0000256" key="1">
    <source>
        <dbReference type="SAM" id="Phobius"/>
    </source>
</evidence>
<proteinExistence type="predicted"/>
<evidence type="ECO:0008006" key="4">
    <source>
        <dbReference type="Google" id="ProtNLM"/>
    </source>
</evidence>
<evidence type="ECO:0000313" key="2">
    <source>
        <dbReference type="EMBL" id="CCX31486.1"/>
    </source>
</evidence>
<accession>U4LUA4</accession>
<keyword evidence="1" id="KW-0472">Membrane</keyword>
<gene>
    <name evidence="2" type="ORF">PCON_10835</name>
</gene>
<protein>
    <recommendedName>
        <fullName evidence="4">Transmembrane protein</fullName>
    </recommendedName>
</protein>
<keyword evidence="1" id="KW-0812">Transmembrane</keyword>
<organism evidence="2 3">
    <name type="scientific">Pyronema omphalodes (strain CBS 100304)</name>
    <name type="common">Pyronema confluens</name>
    <dbReference type="NCBI Taxonomy" id="1076935"/>
    <lineage>
        <taxon>Eukaryota</taxon>
        <taxon>Fungi</taxon>
        <taxon>Dikarya</taxon>
        <taxon>Ascomycota</taxon>
        <taxon>Pezizomycotina</taxon>
        <taxon>Pezizomycetes</taxon>
        <taxon>Pezizales</taxon>
        <taxon>Pyronemataceae</taxon>
        <taxon>Pyronema</taxon>
    </lineage>
</organism>
<name>U4LUA4_PYROM</name>
<feature type="transmembrane region" description="Helical" evidence="1">
    <location>
        <begin position="127"/>
        <end position="146"/>
    </location>
</feature>
<feature type="transmembrane region" description="Helical" evidence="1">
    <location>
        <begin position="153"/>
        <end position="178"/>
    </location>
</feature>
<evidence type="ECO:0000313" key="3">
    <source>
        <dbReference type="Proteomes" id="UP000018144"/>
    </source>
</evidence>
<sequence length="277" mass="31866">MAIGQRANILVMGQPSSNYLPSYRRQRVLATIIHPTTRNRTPKTAMMAVTTQDSMIKLSGAGISDDPGPLSTYNEAFEVRYREWTMIYLTLPMNVFAQHVYLVAILPLLTEFSEMPWTADCEYHVDIVLECCLVIVMWLEMVFLYYNRGQKLFYPFINGYTVGLFPIWICLYMALVYVPRTVRIVWTSTFVDEKELPLPAWLMISELVITYFLLASLCLYVCLTTRITLKNIKLKEDGDTEVRDQERMDGAPKDLEKENAVDLDGTSRDLEKGVRLA</sequence>
<feature type="transmembrane region" description="Helical" evidence="1">
    <location>
        <begin position="198"/>
        <end position="223"/>
    </location>
</feature>
<reference evidence="2 3" key="1">
    <citation type="journal article" date="2013" name="PLoS Genet.">
        <title>The genome and development-dependent transcriptomes of Pyronema confluens: a window into fungal evolution.</title>
        <authorList>
            <person name="Traeger S."/>
            <person name="Altegoer F."/>
            <person name="Freitag M."/>
            <person name="Gabaldon T."/>
            <person name="Kempken F."/>
            <person name="Kumar A."/>
            <person name="Marcet-Houben M."/>
            <person name="Poggeler S."/>
            <person name="Stajich J.E."/>
            <person name="Nowrousian M."/>
        </authorList>
    </citation>
    <scope>NUCLEOTIDE SEQUENCE [LARGE SCALE GENOMIC DNA]</scope>
    <source>
        <strain evidence="3">CBS 100304</strain>
        <tissue evidence="2">Vegetative mycelium</tissue>
    </source>
</reference>
<dbReference type="AlphaFoldDB" id="U4LUA4"/>
<keyword evidence="1" id="KW-1133">Transmembrane helix</keyword>
<dbReference type="EMBL" id="HF935600">
    <property type="protein sequence ID" value="CCX31486.1"/>
    <property type="molecule type" value="Genomic_DNA"/>
</dbReference>
<keyword evidence="3" id="KW-1185">Reference proteome</keyword>
<dbReference type="Proteomes" id="UP000018144">
    <property type="component" value="Unassembled WGS sequence"/>
</dbReference>
<feature type="transmembrane region" description="Helical" evidence="1">
    <location>
        <begin position="86"/>
        <end position="107"/>
    </location>
</feature>